<dbReference type="STRING" id="1527607.SAMN05428957_104108"/>
<dbReference type="OrthoDB" id="5763254at2"/>
<evidence type="ECO:0000256" key="1">
    <source>
        <dbReference type="SAM" id="SignalP"/>
    </source>
</evidence>
<dbReference type="RefSeq" id="WP_091568816.1">
    <property type="nucleotide sequence ID" value="NZ_FNHP01000004.1"/>
</dbReference>
<reference evidence="3" key="1">
    <citation type="submission" date="2016-10" db="EMBL/GenBank/DDBJ databases">
        <authorList>
            <person name="Varghese N."/>
            <person name="Submissions S."/>
        </authorList>
    </citation>
    <scope>NUCLEOTIDE SEQUENCE [LARGE SCALE GENOMIC DNA]</scope>
    <source>
        <strain evidence="3">EPL6</strain>
    </source>
</reference>
<dbReference type="AlphaFoldDB" id="A0A1G9S6Y2"/>
<keyword evidence="3" id="KW-1185">Reference proteome</keyword>
<feature type="signal peptide" evidence="1">
    <location>
        <begin position="1"/>
        <end position="22"/>
    </location>
</feature>
<accession>A0A1G9S6Y2</accession>
<dbReference type="Proteomes" id="UP000198552">
    <property type="component" value="Unassembled WGS sequence"/>
</dbReference>
<sequence length="399" mass="41938">MFKKRYVAAAACALAMVGTASAVQVSRDGTGDFLIAPAYFIGGGMSTDLKVINTSNTESVVAKVVFRDQVTSAEVLDFLIYLSPSDVWTGKVSCEAADANGQCTRSVVTSADDSIQLEGSVLFASPSTPAHIVSDSATAGNTGRVSLPNQGYVEVLMGSAYSVAPFRPGVAKTNILAAHEAAAALVPVTATPNVLSGDVTVSAPGVGSATLPMLALADYDNSDNVRIGRLSGLDLTTQRTPVADVEEALWSNNFAVPYSVGAGKLSLATFTFPTKLTYNGRQDGQYPFAAKTCITANVFDNMENTIVGNIFNVSPLPPSPQTCLDEFQWLVMGGNINTGNFSEGWARVSFQNPYPAVEQTRTATDSTNVGRAGAPAIATYMIKDTAANRFTWAYASKTR</sequence>
<organism evidence="2 3">
    <name type="scientific">Oryzisolibacter propanilivorax</name>
    <dbReference type="NCBI Taxonomy" id="1527607"/>
    <lineage>
        <taxon>Bacteria</taxon>
        <taxon>Pseudomonadati</taxon>
        <taxon>Pseudomonadota</taxon>
        <taxon>Betaproteobacteria</taxon>
        <taxon>Burkholderiales</taxon>
        <taxon>Comamonadaceae</taxon>
        <taxon>Oryzisolibacter</taxon>
    </lineage>
</organism>
<evidence type="ECO:0000313" key="2">
    <source>
        <dbReference type="EMBL" id="SDM30525.1"/>
    </source>
</evidence>
<feature type="chain" id="PRO_5011747472" evidence="1">
    <location>
        <begin position="23"/>
        <end position="399"/>
    </location>
</feature>
<protein>
    <submittedName>
        <fullName evidence="2">Uncharacterized protein</fullName>
    </submittedName>
</protein>
<proteinExistence type="predicted"/>
<evidence type="ECO:0000313" key="3">
    <source>
        <dbReference type="Proteomes" id="UP000198552"/>
    </source>
</evidence>
<gene>
    <name evidence="2" type="ORF">SAMN05428957_104108</name>
</gene>
<keyword evidence="1" id="KW-0732">Signal</keyword>
<name>A0A1G9S6Y2_9BURK</name>
<dbReference type="EMBL" id="FNHP01000004">
    <property type="protein sequence ID" value="SDM30525.1"/>
    <property type="molecule type" value="Genomic_DNA"/>
</dbReference>